<reference evidence="5 6" key="1">
    <citation type="submission" date="2019-06" db="EMBL/GenBank/DDBJ databases">
        <title>Draft genome of Aliikangiella marina GYP-15.</title>
        <authorList>
            <person name="Wang G."/>
        </authorList>
    </citation>
    <scope>NUCLEOTIDE SEQUENCE [LARGE SCALE GENOMIC DNA]</scope>
    <source>
        <strain evidence="5 6">GYP-15</strain>
    </source>
</reference>
<dbReference type="NCBIfam" id="NF001246">
    <property type="entry name" value="PRK00218.1-2"/>
    <property type="match status" value="1"/>
</dbReference>
<evidence type="ECO:0000313" key="5">
    <source>
        <dbReference type="EMBL" id="TQV76923.1"/>
    </source>
</evidence>
<dbReference type="PANTHER" id="PTHR38100:SF1">
    <property type="entry name" value="HIGH FREQUENCY LYSOGENIZATION PROTEIN HFLD"/>
    <property type="match status" value="1"/>
</dbReference>
<evidence type="ECO:0000256" key="1">
    <source>
        <dbReference type="ARBA" id="ARBA00022475"/>
    </source>
</evidence>
<dbReference type="SUPFAM" id="SSF101322">
    <property type="entry name" value="YcfC-like"/>
    <property type="match status" value="1"/>
</dbReference>
<evidence type="ECO:0000256" key="3">
    <source>
        <dbReference type="ARBA" id="ARBA00023136"/>
    </source>
</evidence>
<comment type="similarity">
    <text evidence="4">Belongs to the HflD family.</text>
</comment>
<dbReference type="AlphaFoldDB" id="A0A545TI85"/>
<dbReference type="HAMAP" id="MF_00695">
    <property type="entry name" value="HflD_protein"/>
    <property type="match status" value="1"/>
</dbReference>
<proteinExistence type="inferred from homology"/>
<organism evidence="5 6">
    <name type="scientific">Aliikangiella marina</name>
    <dbReference type="NCBI Taxonomy" id="1712262"/>
    <lineage>
        <taxon>Bacteria</taxon>
        <taxon>Pseudomonadati</taxon>
        <taxon>Pseudomonadota</taxon>
        <taxon>Gammaproteobacteria</taxon>
        <taxon>Oceanospirillales</taxon>
        <taxon>Pleioneaceae</taxon>
        <taxon>Aliikangiella</taxon>
    </lineage>
</organism>
<dbReference type="GO" id="GO:0005737">
    <property type="term" value="C:cytoplasm"/>
    <property type="evidence" value="ECO:0007669"/>
    <property type="project" value="UniProtKB-SubCell"/>
</dbReference>
<evidence type="ECO:0000313" key="6">
    <source>
        <dbReference type="Proteomes" id="UP000317839"/>
    </source>
</evidence>
<gene>
    <name evidence="4 5" type="primary">hflD</name>
    <name evidence="5" type="ORF">FLL45_02935</name>
</gene>
<keyword evidence="6" id="KW-1185">Reference proteome</keyword>
<dbReference type="Gene3D" id="1.10.3890.10">
    <property type="entry name" value="HflD-like"/>
    <property type="match status" value="1"/>
</dbReference>
<dbReference type="GO" id="GO:0005886">
    <property type="term" value="C:plasma membrane"/>
    <property type="evidence" value="ECO:0007669"/>
    <property type="project" value="UniProtKB-SubCell"/>
</dbReference>
<keyword evidence="2 4" id="KW-0963">Cytoplasm</keyword>
<dbReference type="PANTHER" id="PTHR38100">
    <property type="entry name" value="HIGH FREQUENCY LYSOGENIZATION PROTEIN HFLD"/>
    <property type="match status" value="1"/>
</dbReference>
<name>A0A545TI85_9GAMM</name>
<keyword evidence="3 4" id="KW-0472">Membrane</keyword>
<keyword evidence="1 4" id="KW-1003">Cell membrane</keyword>
<dbReference type="Pfam" id="PF04356">
    <property type="entry name" value="DUF489"/>
    <property type="match status" value="1"/>
</dbReference>
<accession>A0A545TI85</accession>
<protein>
    <recommendedName>
        <fullName evidence="4">High frequency lysogenization protein HflD homolog</fullName>
    </recommendedName>
</protein>
<dbReference type="EMBL" id="VIKR01000001">
    <property type="protein sequence ID" value="TQV76923.1"/>
    <property type="molecule type" value="Genomic_DNA"/>
</dbReference>
<evidence type="ECO:0000256" key="2">
    <source>
        <dbReference type="ARBA" id="ARBA00022490"/>
    </source>
</evidence>
<dbReference type="InterPro" id="IPR035932">
    <property type="entry name" value="HflD-like_sf"/>
</dbReference>
<dbReference type="Proteomes" id="UP000317839">
    <property type="component" value="Unassembled WGS sequence"/>
</dbReference>
<dbReference type="OrthoDB" id="9788031at2"/>
<dbReference type="RefSeq" id="WP_142888283.1">
    <property type="nucleotide sequence ID" value="NZ_VIKR01000001.1"/>
</dbReference>
<evidence type="ECO:0000256" key="4">
    <source>
        <dbReference type="HAMAP-Rule" id="MF_00695"/>
    </source>
</evidence>
<comment type="caution">
    <text evidence="5">The sequence shown here is derived from an EMBL/GenBank/DDBJ whole genome shotgun (WGS) entry which is preliminary data.</text>
</comment>
<sequence length="217" mass="24659">MEIKSQVVDQVIALAGLAQAVRVVQHLAWKGQTNPTDFKAVVSSLLRIEASSAAAVYDGSFEVSSGLRIISHQIDPNHQDKDPEFVNMVIHVMALQQQFNKNKRLMDILTSQISELSLEYGDFEFYNDDSKFEKLLEHCSSAYKLTLSKLSNRIQVKGDPKYLKQPHIQAQVRAALLAAIRACFLWRQSGGSRWHFLFKKKDLLNTAKYLLNNPIRE</sequence>
<dbReference type="InterPro" id="IPR007451">
    <property type="entry name" value="HflD"/>
</dbReference>
<comment type="subcellular location">
    <subcellularLocation>
        <location evidence="4">Cytoplasm</location>
    </subcellularLocation>
    <subcellularLocation>
        <location evidence="4">Cell membrane</location>
        <topology evidence="4">Peripheral membrane protein</topology>
        <orientation evidence="4">Cytoplasmic side</orientation>
    </subcellularLocation>
</comment>